<protein>
    <submittedName>
        <fullName evidence="1">Uncharacterized protein</fullName>
    </submittedName>
</protein>
<dbReference type="STRING" id="315423.SAMN04488020_1155"/>
<evidence type="ECO:0000313" key="1">
    <source>
        <dbReference type="EMBL" id="SLN67784.1"/>
    </source>
</evidence>
<name>A0A1Y5TNH3_9RHOB</name>
<dbReference type="Proteomes" id="UP000193870">
    <property type="component" value="Unassembled WGS sequence"/>
</dbReference>
<keyword evidence="2" id="KW-1185">Reference proteome</keyword>
<evidence type="ECO:0000313" key="2">
    <source>
        <dbReference type="Proteomes" id="UP000193870"/>
    </source>
</evidence>
<dbReference type="AlphaFoldDB" id="A0A1Y5TNH3"/>
<reference evidence="1 2" key="1">
    <citation type="submission" date="2017-03" db="EMBL/GenBank/DDBJ databases">
        <authorList>
            <person name="Afonso C.L."/>
            <person name="Miller P.J."/>
            <person name="Scott M.A."/>
            <person name="Spackman E."/>
            <person name="Goraichik I."/>
            <person name="Dimitrov K.M."/>
            <person name="Suarez D.L."/>
            <person name="Swayne D.E."/>
        </authorList>
    </citation>
    <scope>NUCLEOTIDE SEQUENCE [LARGE SCALE GENOMIC DNA]</scope>
    <source>
        <strain evidence="1 2">CECT 7066</strain>
    </source>
</reference>
<dbReference type="EMBL" id="FWFV01000014">
    <property type="protein sequence ID" value="SLN67784.1"/>
    <property type="molecule type" value="Genomic_DNA"/>
</dbReference>
<proteinExistence type="predicted"/>
<sequence length="196" mass="21819">MAIKAAAEANHGHALPAYLDWLVPRIGKLETEQLPAMLKMFERAATKRLGPLDGPAQRVIARLALVAIAGELASRAGVVPWRTETAWNALLENAGLWHNAAGEKRANGLDGMMDRLTALVRTPDRFTSLPEGTEAEGEFAGWIDADHIYLDCEVFAEIAGNRSLQEAARDLLHRLPGRYVPDRPRTYRLRRDRFED</sequence>
<accession>A0A1Y5TNH3</accession>
<organism evidence="1 2">
    <name type="scientific">Palleronia marisminoris</name>
    <dbReference type="NCBI Taxonomy" id="315423"/>
    <lineage>
        <taxon>Bacteria</taxon>
        <taxon>Pseudomonadati</taxon>
        <taxon>Pseudomonadota</taxon>
        <taxon>Alphaproteobacteria</taxon>
        <taxon>Rhodobacterales</taxon>
        <taxon>Roseobacteraceae</taxon>
        <taxon>Palleronia</taxon>
    </lineage>
</organism>
<gene>
    <name evidence="1" type="ORF">PAM7066_03399</name>
</gene>